<dbReference type="Proteomes" id="UP001457282">
    <property type="component" value="Unassembled WGS sequence"/>
</dbReference>
<evidence type="ECO:0008006" key="3">
    <source>
        <dbReference type="Google" id="ProtNLM"/>
    </source>
</evidence>
<protein>
    <recommendedName>
        <fullName evidence="3">NB-ARC domain-containing protein</fullName>
    </recommendedName>
</protein>
<name>A0AAW1WTZ7_RUBAR</name>
<organism evidence="1 2">
    <name type="scientific">Rubus argutus</name>
    <name type="common">Southern blackberry</name>
    <dbReference type="NCBI Taxonomy" id="59490"/>
    <lineage>
        <taxon>Eukaryota</taxon>
        <taxon>Viridiplantae</taxon>
        <taxon>Streptophyta</taxon>
        <taxon>Embryophyta</taxon>
        <taxon>Tracheophyta</taxon>
        <taxon>Spermatophyta</taxon>
        <taxon>Magnoliopsida</taxon>
        <taxon>eudicotyledons</taxon>
        <taxon>Gunneridae</taxon>
        <taxon>Pentapetalae</taxon>
        <taxon>rosids</taxon>
        <taxon>fabids</taxon>
        <taxon>Rosales</taxon>
        <taxon>Rosaceae</taxon>
        <taxon>Rosoideae</taxon>
        <taxon>Rosoideae incertae sedis</taxon>
        <taxon>Rubus</taxon>
    </lineage>
</organism>
<sequence length="82" mass="8995">MSPDSGVTQILSRIQQGLCPEDRLEKLGRTLKKCGGLPLAIKTIGSLLASKVDSPSQWRRVLESFHTLTTEGKTTQLWLLCG</sequence>
<evidence type="ECO:0000313" key="2">
    <source>
        <dbReference type="Proteomes" id="UP001457282"/>
    </source>
</evidence>
<keyword evidence="2" id="KW-1185">Reference proteome</keyword>
<dbReference type="InterPro" id="IPR042197">
    <property type="entry name" value="Apaf_helical"/>
</dbReference>
<comment type="caution">
    <text evidence="1">The sequence shown here is derived from an EMBL/GenBank/DDBJ whole genome shotgun (WGS) entry which is preliminary data.</text>
</comment>
<dbReference type="Gene3D" id="1.10.8.430">
    <property type="entry name" value="Helical domain of apoptotic protease-activating factors"/>
    <property type="match status" value="1"/>
</dbReference>
<accession>A0AAW1WTZ7</accession>
<dbReference type="EMBL" id="JBEDUW010000005">
    <property type="protein sequence ID" value="KAK9928224.1"/>
    <property type="molecule type" value="Genomic_DNA"/>
</dbReference>
<evidence type="ECO:0000313" key="1">
    <source>
        <dbReference type="EMBL" id="KAK9928224.1"/>
    </source>
</evidence>
<dbReference type="GO" id="GO:0043531">
    <property type="term" value="F:ADP binding"/>
    <property type="evidence" value="ECO:0007669"/>
    <property type="project" value="InterPro"/>
</dbReference>
<dbReference type="SUPFAM" id="SSF52540">
    <property type="entry name" value="P-loop containing nucleoside triphosphate hydrolases"/>
    <property type="match status" value="1"/>
</dbReference>
<dbReference type="InterPro" id="IPR027417">
    <property type="entry name" value="P-loop_NTPase"/>
</dbReference>
<gene>
    <name evidence="1" type="ORF">M0R45_025370</name>
</gene>
<dbReference type="AlphaFoldDB" id="A0AAW1WTZ7"/>
<reference evidence="1 2" key="1">
    <citation type="journal article" date="2023" name="G3 (Bethesda)">
        <title>A chromosome-length genome assembly and annotation of blackberry (Rubus argutus, cv. 'Hillquist').</title>
        <authorList>
            <person name="Bruna T."/>
            <person name="Aryal R."/>
            <person name="Dudchenko O."/>
            <person name="Sargent D.J."/>
            <person name="Mead D."/>
            <person name="Buti M."/>
            <person name="Cavallini A."/>
            <person name="Hytonen T."/>
            <person name="Andres J."/>
            <person name="Pham M."/>
            <person name="Weisz D."/>
            <person name="Mascagni F."/>
            <person name="Usai G."/>
            <person name="Natali L."/>
            <person name="Bassil N."/>
            <person name="Fernandez G.E."/>
            <person name="Lomsadze A."/>
            <person name="Armour M."/>
            <person name="Olukolu B."/>
            <person name="Poorten T."/>
            <person name="Britton C."/>
            <person name="Davik J."/>
            <person name="Ashrafi H."/>
            <person name="Aiden E.L."/>
            <person name="Borodovsky M."/>
            <person name="Worthington M."/>
        </authorList>
    </citation>
    <scope>NUCLEOTIDE SEQUENCE [LARGE SCALE GENOMIC DNA]</scope>
    <source>
        <strain evidence="1">PI 553951</strain>
    </source>
</reference>
<proteinExistence type="predicted"/>